<protein>
    <submittedName>
        <fullName evidence="2">IS1634 family transposase</fullName>
    </submittedName>
</protein>
<name>A0A7Y2E9P7_UNCEI</name>
<dbReference type="PANTHER" id="PTHR34614:SF2">
    <property type="entry name" value="TRANSPOSASE IS4-LIKE DOMAIN-CONTAINING PROTEIN"/>
    <property type="match status" value="1"/>
</dbReference>
<dbReference type="Proteomes" id="UP000547674">
    <property type="component" value="Unassembled WGS sequence"/>
</dbReference>
<dbReference type="AlphaFoldDB" id="A0A7Y2E9P7"/>
<reference evidence="2 3" key="1">
    <citation type="submission" date="2020-03" db="EMBL/GenBank/DDBJ databases">
        <title>Metabolic flexibility allows generalist bacteria to become dominant in a frequently disturbed ecosystem.</title>
        <authorList>
            <person name="Chen Y.-J."/>
            <person name="Leung P.M."/>
            <person name="Bay S.K."/>
            <person name="Hugenholtz P."/>
            <person name="Kessler A.J."/>
            <person name="Shelley G."/>
            <person name="Waite D.W."/>
            <person name="Cook P.L."/>
            <person name="Greening C."/>
        </authorList>
    </citation>
    <scope>NUCLEOTIDE SEQUENCE [LARGE SCALE GENOMIC DNA]</scope>
    <source>
        <strain evidence="2">SS_bin_28</strain>
    </source>
</reference>
<dbReference type="EMBL" id="JABDJR010000415">
    <property type="protein sequence ID" value="NNF07150.1"/>
    <property type="molecule type" value="Genomic_DNA"/>
</dbReference>
<accession>A0A7Y2E9P7</accession>
<feature type="domain" description="Transposase IS4-like" evidence="1">
    <location>
        <begin position="224"/>
        <end position="522"/>
    </location>
</feature>
<gene>
    <name evidence="2" type="ORF">HKN21_10350</name>
</gene>
<dbReference type="GO" id="GO:0003677">
    <property type="term" value="F:DNA binding"/>
    <property type="evidence" value="ECO:0007669"/>
    <property type="project" value="InterPro"/>
</dbReference>
<dbReference type="GO" id="GO:0006313">
    <property type="term" value="P:DNA transposition"/>
    <property type="evidence" value="ECO:0007669"/>
    <property type="project" value="InterPro"/>
</dbReference>
<dbReference type="GO" id="GO:0004803">
    <property type="term" value="F:transposase activity"/>
    <property type="evidence" value="ECO:0007669"/>
    <property type="project" value="InterPro"/>
</dbReference>
<evidence type="ECO:0000259" key="1">
    <source>
        <dbReference type="Pfam" id="PF01609"/>
    </source>
</evidence>
<dbReference type="NCBIfam" id="NF033559">
    <property type="entry name" value="transpos_IS1634"/>
    <property type="match status" value="1"/>
</dbReference>
<proteinExistence type="predicted"/>
<dbReference type="Pfam" id="PF01609">
    <property type="entry name" value="DDE_Tnp_1"/>
    <property type="match status" value="1"/>
</dbReference>
<evidence type="ECO:0000313" key="2">
    <source>
        <dbReference type="EMBL" id="NNF07150.1"/>
    </source>
</evidence>
<dbReference type="SUPFAM" id="SSF53098">
    <property type="entry name" value="Ribonuclease H-like"/>
    <property type="match status" value="1"/>
</dbReference>
<dbReference type="InterPro" id="IPR047654">
    <property type="entry name" value="IS1634_transpos"/>
</dbReference>
<organism evidence="2 3">
    <name type="scientific">Eiseniibacteriota bacterium</name>
    <dbReference type="NCBI Taxonomy" id="2212470"/>
    <lineage>
        <taxon>Bacteria</taxon>
        <taxon>Candidatus Eiseniibacteriota</taxon>
    </lineage>
</organism>
<dbReference type="InterPro" id="IPR002559">
    <property type="entry name" value="Transposase_11"/>
</dbReference>
<sequence>MFLKCNRRKKDGKVHRYWSIVESYRLANGRSAKRQVLYLGEINDSQKSAWCKSIAALEGWAKAPQQIALFPTDRQPPEELTHAASEVQPVQVDLSRLELCRPRQWGACWLALQVWNLLGLDEFFKPKLPPSRKGTSWYKILQLLVCARLIKPSSEWYVHREWYRQSAMGDLLGMDADIVPKNALYDCHDKLLEHKRELFRHLSNRWQDLFEAKFEVLLYDLTSTYFESDPPLDPESSKKRYGYSRDKRPDCVQVVIALVVTPEGFPLTYEVLAGNTQDKQTLRDFLKKIEDLYGKADRIWVMDRGIPTEEVLEEMRRDEPGHPPVHYIVGTPKGRLTKYEKRFLEKDWEEVRPGIEVKHLEETGEQYVLARSRNRVGKERSMRKRRLKKLWARLKELSTMDQTRDELLMRLGAARKEAGRAWHLVKVNVPQSEQPVNEETFSYTLRRDKLRIVMRREGRYLLRAFVPETMPAPEIWRQYIGLTEIEESFKNLKGDLAIRPVYHQKDDRIEAHIFVSFLSYCLHVALRAKLKPLATGLTPRAVLEKFGIMQMIDVHLPAGEDKELVMPRYTQPDKDLSLLLTRMGLELPQQPPPTLRELTALH</sequence>
<dbReference type="PANTHER" id="PTHR34614">
    <property type="match status" value="1"/>
</dbReference>
<comment type="caution">
    <text evidence="2">The sequence shown here is derived from an EMBL/GenBank/DDBJ whole genome shotgun (WGS) entry which is preliminary data.</text>
</comment>
<evidence type="ECO:0000313" key="3">
    <source>
        <dbReference type="Proteomes" id="UP000547674"/>
    </source>
</evidence>
<dbReference type="InterPro" id="IPR012337">
    <property type="entry name" value="RNaseH-like_sf"/>
</dbReference>